<comment type="caution">
    <text evidence="1">The sequence shown here is derived from an EMBL/GenBank/DDBJ whole genome shotgun (WGS) entry which is preliminary data.</text>
</comment>
<reference evidence="1" key="1">
    <citation type="submission" date="2020-06" db="EMBL/GenBank/DDBJ databases">
        <title>A novel thermopfilic bacterium from Erzurum, Turkey.</title>
        <authorList>
            <person name="Adiguzel A."/>
            <person name="Ay H."/>
            <person name="Baltaci M.O."/>
        </authorList>
    </citation>
    <scope>NUCLEOTIDE SEQUENCE</scope>
    <source>
        <strain evidence="1">P2</strain>
    </source>
</reference>
<dbReference type="InterPro" id="IPR025004">
    <property type="entry name" value="SenN/SenS"/>
</dbReference>
<dbReference type="Pfam" id="PF13040">
    <property type="entry name" value="Fur_reg_FbpB"/>
    <property type="match status" value="1"/>
</dbReference>
<dbReference type="RefSeq" id="WP_173731179.1">
    <property type="nucleotide sequence ID" value="NZ_JABTTE010000011.1"/>
</dbReference>
<sequence>MKKRMLPFEELVKENKRELLKNEKELDRIELKLEKRHEKELLAAISKR</sequence>
<accession>A0A8J8GDP9</accession>
<evidence type="ECO:0000313" key="2">
    <source>
        <dbReference type="Proteomes" id="UP000625804"/>
    </source>
</evidence>
<dbReference type="EMBL" id="JABTTE010000011">
    <property type="protein sequence ID" value="NSL51975.1"/>
    <property type="molecule type" value="Genomic_DNA"/>
</dbReference>
<gene>
    <name evidence="1" type="ORF">HR057_09450</name>
</gene>
<evidence type="ECO:0000313" key="1">
    <source>
        <dbReference type="EMBL" id="NSL51975.1"/>
    </source>
</evidence>
<dbReference type="Proteomes" id="UP000625804">
    <property type="component" value="Unassembled WGS sequence"/>
</dbReference>
<dbReference type="AlphaFoldDB" id="A0A8J8GDP9"/>
<name>A0A8J8GDP9_9BACI</name>
<organism evidence="1 2">
    <name type="scientific">Calidifontibacillus erzurumensis</name>
    <dbReference type="NCBI Taxonomy" id="2741433"/>
    <lineage>
        <taxon>Bacteria</taxon>
        <taxon>Bacillati</taxon>
        <taxon>Bacillota</taxon>
        <taxon>Bacilli</taxon>
        <taxon>Bacillales</taxon>
        <taxon>Bacillaceae</taxon>
        <taxon>Calidifontibacillus/Schinkia group</taxon>
        <taxon>Calidifontibacillus</taxon>
    </lineage>
</organism>
<proteinExistence type="predicted"/>
<protein>
    <submittedName>
        <fullName evidence="1">FbpB family small basic protein</fullName>
    </submittedName>
</protein>
<keyword evidence="2" id="KW-1185">Reference proteome</keyword>